<keyword evidence="1" id="KW-0812">Transmembrane</keyword>
<reference evidence="2" key="1">
    <citation type="submission" date="2021-01" db="UniProtKB">
        <authorList>
            <consortium name="EnsemblMetazoa"/>
        </authorList>
    </citation>
    <scope>IDENTIFICATION</scope>
</reference>
<keyword evidence="1" id="KW-0472">Membrane</keyword>
<keyword evidence="1" id="KW-1133">Transmembrane helix</keyword>
<dbReference type="OrthoDB" id="5963402at2759"/>
<dbReference type="AlphaFoldDB" id="A0A7M5WUP1"/>
<protein>
    <submittedName>
        <fullName evidence="2">Uncharacterized protein</fullName>
    </submittedName>
</protein>
<proteinExistence type="predicted"/>
<keyword evidence="3" id="KW-1185">Reference proteome</keyword>
<dbReference type="Proteomes" id="UP000594262">
    <property type="component" value="Unplaced"/>
</dbReference>
<name>A0A7M5WUP1_9CNID</name>
<evidence type="ECO:0000313" key="2">
    <source>
        <dbReference type="EnsemblMetazoa" id="CLYHEMP013398.1"/>
    </source>
</evidence>
<feature type="transmembrane region" description="Helical" evidence="1">
    <location>
        <begin position="15"/>
        <end position="34"/>
    </location>
</feature>
<organism evidence="2 3">
    <name type="scientific">Clytia hemisphaerica</name>
    <dbReference type="NCBI Taxonomy" id="252671"/>
    <lineage>
        <taxon>Eukaryota</taxon>
        <taxon>Metazoa</taxon>
        <taxon>Cnidaria</taxon>
        <taxon>Hydrozoa</taxon>
        <taxon>Hydroidolina</taxon>
        <taxon>Leptothecata</taxon>
        <taxon>Obeliida</taxon>
        <taxon>Clytiidae</taxon>
        <taxon>Clytia</taxon>
    </lineage>
</organism>
<dbReference type="EnsemblMetazoa" id="CLYHEMT013398.1">
    <property type="protein sequence ID" value="CLYHEMP013398.1"/>
    <property type="gene ID" value="CLYHEMG013398"/>
</dbReference>
<sequence>HFVDRNIQSRKKSSLVKMWFLFMFIPYAISARIFPTQTSISTNENGNITLEWSLKPMHGEISDWISIFHQSDEDSLIRPLWHDSTGLTKFGEKKFQDSFSVNYAKNSKKVSATITNVKDSMIVYLTAVFMDKNGQIVSGPIYSKFKIRVGYIQLTDKPICYGARDKTPASFSLTLDGTLKAIKLRHISGSVHCSVGKLRNYWGCGSCCTGSLMTIITNSSDKAIIPLTGTYLSYPAANYIPNYGGILAPEIVLPVPLTSRSVAKGAVMKIWYTEDLYHSTVSDNGGTHCVLVFAMYS</sequence>
<evidence type="ECO:0000313" key="3">
    <source>
        <dbReference type="Proteomes" id="UP000594262"/>
    </source>
</evidence>
<accession>A0A7M5WUP1</accession>
<evidence type="ECO:0000256" key="1">
    <source>
        <dbReference type="SAM" id="Phobius"/>
    </source>
</evidence>